<evidence type="ECO:0000259" key="1">
    <source>
        <dbReference type="Pfam" id="PF24476"/>
    </source>
</evidence>
<evidence type="ECO:0000313" key="2">
    <source>
        <dbReference type="EMBL" id="KAJ5741035.1"/>
    </source>
</evidence>
<gene>
    <name evidence="2" type="ORF">N7493_000907</name>
</gene>
<proteinExistence type="predicted"/>
<comment type="caution">
    <text evidence="2">The sequence shown here is derived from an EMBL/GenBank/DDBJ whole genome shotgun (WGS) entry which is preliminary data.</text>
</comment>
<name>A0AAD6HX98_9EURO</name>
<dbReference type="PANTHER" id="PTHR35186">
    <property type="entry name" value="ANK_REP_REGION DOMAIN-CONTAINING PROTEIN"/>
    <property type="match status" value="1"/>
</dbReference>
<dbReference type="AlphaFoldDB" id="A0AAD6HX98"/>
<dbReference type="InterPro" id="IPR056002">
    <property type="entry name" value="DUF7580"/>
</dbReference>
<dbReference type="EMBL" id="JAQJAN010000001">
    <property type="protein sequence ID" value="KAJ5741035.1"/>
    <property type="molecule type" value="Genomic_DNA"/>
</dbReference>
<accession>A0AAD6HX98</accession>
<reference evidence="2" key="2">
    <citation type="submission" date="2023-01" db="EMBL/GenBank/DDBJ databases">
        <authorList>
            <person name="Petersen C."/>
        </authorList>
    </citation>
    <scope>NUCLEOTIDE SEQUENCE</scope>
    <source>
        <strain evidence="2">IBT 17514</strain>
    </source>
</reference>
<reference evidence="2" key="1">
    <citation type="journal article" date="2023" name="IMA Fungus">
        <title>Comparative genomic study of the Penicillium genus elucidates a diverse pangenome and 15 lateral gene transfer events.</title>
        <authorList>
            <person name="Petersen C."/>
            <person name="Sorensen T."/>
            <person name="Nielsen M.R."/>
            <person name="Sondergaard T.E."/>
            <person name="Sorensen J.L."/>
            <person name="Fitzpatrick D.A."/>
            <person name="Frisvad J.C."/>
            <person name="Nielsen K.L."/>
        </authorList>
    </citation>
    <scope>NUCLEOTIDE SEQUENCE</scope>
    <source>
        <strain evidence="2">IBT 17514</strain>
    </source>
</reference>
<organism evidence="2 3">
    <name type="scientific">Penicillium malachiteum</name>
    <dbReference type="NCBI Taxonomy" id="1324776"/>
    <lineage>
        <taxon>Eukaryota</taxon>
        <taxon>Fungi</taxon>
        <taxon>Dikarya</taxon>
        <taxon>Ascomycota</taxon>
        <taxon>Pezizomycotina</taxon>
        <taxon>Eurotiomycetes</taxon>
        <taxon>Eurotiomycetidae</taxon>
        <taxon>Eurotiales</taxon>
        <taxon>Aspergillaceae</taxon>
        <taxon>Penicillium</taxon>
    </lineage>
</organism>
<evidence type="ECO:0000313" key="3">
    <source>
        <dbReference type="Proteomes" id="UP001215712"/>
    </source>
</evidence>
<feature type="domain" description="DUF7580" evidence="1">
    <location>
        <begin position="196"/>
        <end position="403"/>
    </location>
</feature>
<protein>
    <recommendedName>
        <fullName evidence="1">DUF7580 domain-containing protein</fullName>
    </recommendedName>
</protein>
<sequence>MGELADLLKDLYRKLGWKIGQPVNHQKNKSYLRAELRKFKDIFSKRIYEDMITRIRTANDLLKTLAEQADRRAVIQEMRITKRQFLLQRRVRRDRHAVHFMLKHPEPSRTEREITTSSNFRFRMIFAYTDTEGDTGGKKDLGLEIETESDTPPSMYAVKACPPHCVTGQTAIHKGISLAVQGGASTLLGTPSDNSVPTILDFCLSLSTNRVSGERNRILGSFSDKKHRHNMYYIRNLAAGLEMKSLTELIKDSTDFFKASASGHFLTQKQRLRLAVNLACSVLQFHGSWLKTHWRAKDNMFNTPTDIENPFVEWNIGKGDHLLGSHGGKGKGRASSPLIQSEILLPLGLVLVQLSLCQKLDTLRSEEDRDRTESCTDLKTAARYIDLVAQQSGIEYKRVVKTCSFCLAMMSLTWTTKKFRIICFA</sequence>
<dbReference type="Pfam" id="PF24476">
    <property type="entry name" value="DUF7580"/>
    <property type="match status" value="1"/>
</dbReference>
<keyword evidence="3" id="KW-1185">Reference proteome</keyword>
<dbReference type="PANTHER" id="PTHR35186:SF4">
    <property type="entry name" value="PRION-INHIBITION AND PROPAGATION HELO DOMAIN-CONTAINING PROTEIN"/>
    <property type="match status" value="1"/>
</dbReference>
<dbReference type="Proteomes" id="UP001215712">
    <property type="component" value="Unassembled WGS sequence"/>
</dbReference>